<dbReference type="AlphaFoldDB" id="A0A368W9M5"/>
<dbReference type="Proteomes" id="UP000252415">
    <property type="component" value="Unassembled WGS sequence"/>
</dbReference>
<comment type="caution">
    <text evidence="1">The sequence shown here is derived from an EMBL/GenBank/DDBJ whole genome shotgun (WGS) entry which is preliminary data.</text>
</comment>
<reference evidence="1 2" key="1">
    <citation type="submission" date="2018-07" db="EMBL/GenBank/DDBJ databases">
        <title>Genomic Encyclopedia of Type Strains, Phase III (KMG-III): the genomes of soil and plant-associated and newly described type strains.</title>
        <authorList>
            <person name="Whitman W."/>
        </authorList>
    </citation>
    <scope>NUCLEOTIDE SEQUENCE [LARGE SCALE GENOMIC DNA]</scope>
    <source>
        <strain evidence="1 2">CECT 7506</strain>
    </source>
</reference>
<evidence type="ECO:0000313" key="2">
    <source>
        <dbReference type="Proteomes" id="UP000252415"/>
    </source>
</evidence>
<protein>
    <recommendedName>
        <fullName evidence="3">Methionyl-tRNA formyltransferase-like protein</fullName>
    </recommendedName>
</protein>
<dbReference type="EMBL" id="QPJD01000001">
    <property type="protein sequence ID" value="RCW52073.1"/>
    <property type="molecule type" value="Genomic_DNA"/>
</dbReference>
<organism evidence="1 2">
    <name type="scientific">Paenibacillus prosopidis</name>
    <dbReference type="NCBI Taxonomy" id="630520"/>
    <lineage>
        <taxon>Bacteria</taxon>
        <taxon>Bacillati</taxon>
        <taxon>Bacillota</taxon>
        <taxon>Bacilli</taxon>
        <taxon>Bacillales</taxon>
        <taxon>Paenibacillaceae</taxon>
        <taxon>Paenibacillus</taxon>
    </lineage>
</organism>
<gene>
    <name evidence="1" type="ORF">DFP97_101419</name>
</gene>
<keyword evidence="2" id="KW-1185">Reference proteome</keyword>
<name>A0A368W9M5_9BACL</name>
<evidence type="ECO:0008006" key="3">
    <source>
        <dbReference type="Google" id="ProtNLM"/>
    </source>
</evidence>
<proteinExistence type="predicted"/>
<accession>A0A368W9M5</accession>
<sequence>MIHMNIPNYIEFLRKAINNVKEVYYGSQDWINSMLNAHNVGAEDPRREQLIPYLTRHHERVFCYELYHQFRKIMENNNLNDTVILQAELRKSQVGKEIEQLFAVQRTDGIYYPDFLIHEPGTFDHQDLIIEVKANPKVTREEMQNDLLKIDQFISRYHYQKGVFLAINVSDTKRNQLTTNVEFLNFLEKQITNKDKILLMFRESAKKSTISINIAKLCKD</sequence>
<evidence type="ECO:0000313" key="1">
    <source>
        <dbReference type="EMBL" id="RCW52073.1"/>
    </source>
</evidence>